<proteinExistence type="predicted"/>
<accession>A0ACA9SJH2</accession>
<gene>
    <name evidence="1" type="ORF">RPERSI_LOCUS32004</name>
</gene>
<reference evidence="1" key="1">
    <citation type="submission" date="2021-06" db="EMBL/GenBank/DDBJ databases">
        <authorList>
            <person name="Kallberg Y."/>
            <person name="Tangrot J."/>
            <person name="Rosling A."/>
        </authorList>
    </citation>
    <scope>NUCLEOTIDE SEQUENCE</scope>
    <source>
        <strain evidence="1">MA461A</strain>
    </source>
</reference>
<dbReference type="EMBL" id="CAJVQC010131488">
    <property type="protein sequence ID" value="CAG8841735.1"/>
    <property type="molecule type" value="Genomic_DNA"/>
</dbReference>
<evidence type="ECO:0000313" key="2">
    <source>
        <dbReference type="Proteomes" id="UP000789920"/>
    </source>
</evidence>
<organism evidence="1 2">
    <name type="scientific">Racocetra persica</name>
    <dbReference type="NCBI Taxonomy" id="160502"/>
    <lineage>
        <taxon>Eukaryota</taxon>
        <taxon>Fungi</taxon>
        <taxon>Fungi incertae sedis</taxon>
        <taxon>Mucoromycota</taxon>
        <taxon>Glomeromycotina</taxon>
        <taxon>Glomeromycetes</taxon>
        <taxon>Diversisporales</taxon>
        <taxon>Gigasporaceae</taxon>
        <taxon>Racocetra</taxon>
    </lineage>
</organism>
<protein>
    <submittedName>
        <fullName evidence="1">15992_t:CDS:1</fullName>
    </submittedName>
</protein>
<evidence type="ECO:0000313" key="1">
    <source>
        <dbReference type="EMBL" id="CAG8841735.1"/>
    </source>
</evidence>
<dbReference type="Proteomes" id="UP000789920">
    <property type="component" value="Unassembled WGS sequence"/>
</dbReference>
<feature type="non-terminal residue" evidence="1">
    <location>
        <position position="1"/>
    </location>
</feature>
<name>A0ACA9SJH2_9GLOM</name>
<keyword evidence="2" id="KW-1185">Reference proteome</keyword>
<sequence length="47" mass="5494">EGGFFVVSRANWVIGEDAQYNLCTLEDSKIFREKIKIRPMLCKFRKG</sequence>
<comment type="caution">
    <text evidence="1">The sequence shown here is derived from an EMBL/GenBank/DDBJ whole genome shotgun (WGS) entry which is preliminary data.</text>
</comment>